<evidence type="ECO:0000256" key="7">
    <source>
        <dbReference type="ARBA" id="ARBA00023002"/>
    </source>
</evidence>
<feature type="domain" description="Reductase C-terminal" evidence="13">
    <location>
        <begin position="504"/>
        <end position="577"/>
    </location>
</feature>
<dbReference type="InterPro" id="IPR036922">
    <property type="entry name" value="Rieske_2Fe-2S_sf"/>
</dbReference>
<keyword evidence="7" id="KW-0560">Oxidoreductase</keyword>
<feature type="domain" description="FAD/NAD(P)-binding" evidence="12">
    <location>
        <begin position="190"/>
        <end position="485"/>
    </location>
</feature>
<protein>
    <submittedName>
        <fullName evidence="14">AIFM3 protein</fullName>
    </submittedName>
</protein>
<evidence type="ECO:0000256" key="9">
    <source>
        <dbReference type="ARBA" id="ARBA00023014"/>
    </source>
</evidence>
<keyword evidence="3" id="KW-0285">Flavoprotein</keyword>
<evidence type="ECO:0000256" key="5">
    <source>
        <dbReference type="ARBA" id="ARBA00022723"/>
    </source>
</evidence>
<dbReference type="PANTHER" id="PTHR43557">
    <property type="entry name" value="APOPTOSIS-INDUCING FACTOR 1"/>
    <property type="match status" value="1"/>
</dbReference>
<feature type="region of interest" description="Disordered" evidence="10">
    <location>
        <begin position="1"/>
        <end position="67"/>
    </location>
</feature>
<evidence type="ECO:0000256" key="6">
    <source>
        <dbReference type="ARBA" id="ARBA00022827"/>
    </source>
</evidence>
<evidence type="ECO:0000256" key="1">
    <source>
        <dbReference type="ARBA" id="ARBA00001974"/>
    </source>
</evidence>
<evidence type="ECO:0000313" key="15">
    <source>
        <dbReference type="Proteomes" id="UP000838412"/>
    </source>
</evidence>
<accession>A0A8J9YKX4</accession>
<evidence type="ECO:0000256" key="2">
    <source>
        <dbReference type="ARBA" id="ARBA00006442"/>
    </source>
</evidence>
<keyword evidence="9" id="KW-0411">Iron-sulfur</keyword>
<dbReference type="InterPro" id="IPR050446">
    <property type="entry name" value="FAD-oxidoreductase/Apoptosis"/>
</dbReference>
<name>A0A8J9YKX4_BRALA</name>
<dbReference type="EMBL" id="OV696686">
    <property type="protein sequence ID" value="CAH1232286.1"/>
    <property type="molecule type" value="Genomic_DNA"/>
</dbReference>
<keyword evidence="8" id="KW-0408">Iron</keyword>
<dbReference type="PRINTS" id="PR00368">
    <property type="entry name" value="FADPNR"/>
</dbReference>
<dbReference type="InterPro" id="IPR017941">
    <property type="entry name" value="Rieske_2Fe-2S"/>
</dbReference>
<dbReference type="GO" id="GO:0016651">
    <property type="term" value="F:oxidoreductase activity, acting on NAD(P)H"/>
    <property type="evidence" value="ECO:0007669"/>
    <property type="project" value="TreeGrafter"/>
</dbReference>
<organism evidence="14 15">
    <name type="scientific">Branchiostoma lanceolatum</name>
    <name type="common">Common lancelet</name>
    <name type="synonym">Amphioxus lanceolatum</name>
    <dbReference type="NCBI Taxonomy" id="7740"/>
    <lineage>
        <taxon>Eukaryota</taxon>
        <taxon>Metazoa</taxon>
        <taxon>Chordata</taxon>
        <taxon>Cephalochordata</taxon>
        <taxon>Leptocardii</taxon>
        <taxon>Amphioxiformes</taxon>
        <taxon>Branchiostomatidae</taxon>
        <taxon>Branchiostoma</taxon>
    </lineage>
</organism>
<comment type="similarity">
    <text evidence="2">Belongs to the FAD-dependent oxidoreductase family.</text>
</comment>
<sequence>MGSLVSKKGSANITVPGRNKSSKASPSSKPQDDQGENSDISGKQGGTNSSEGGAKPLPPPDVGKPIEVKVCKVSDMQDGEMREVDVGGGKALLIKEDGEFSALGHKCTHYGAPLVKGVLCNGRVRCPWHGACFNAKTGDIEDFPGLDSLPKFEVTVENDNVVVKTNKKVLEKPKRMKEMSCHSPDNDTVYLIVGGGGAAIACAETLRQEGFKGKVVMATKEPHLPYDRPKLSKALDSTGEALALRDKNFFSVYDIEVLTEKEATSVDCPSKVVTFADGQTIAYDKLLIATGGKPRPGTSPGSDLQNVCLLRSPADGNYISQQGRGKNVVIVGTSFIGMEVAAYFAGKASSVSVVGVSSTPFGRVLGEQVGSMLRKMHEEKGVKFYMNSGVVEFKGENGKLKEVVLQSGETLPADLCVVGIGVTPNTEFLSDSGIEITKGALDVDKTMQTSQDHVFAAGDIAHFPLPMADGEKVSIGHWQLAKAHGRCAALNMLGQGVEFNSVPFFWTMQYGKSLRYAGHGAGFEDVVIEGSLDDMQFVAYYVKGDDVLAVASMNRDPVVAQAAEIMHSGRTLSRADAEAGSDSWKSQL</sequence>
<dbReference type="SUPFAM" id="SSF50022">
    <property type="entry name" value="ISP domain"/>
    <property type="match status" value="1"/>
</dbReference>
<evidence type="ECO:0000259" key="11">
    <source>
        <dbReference type="Pfam" id="PF00355"/>
    </source>
</evidence>
<dbReference type="GO" id="GO:0051537">
    <property type="term" value="F:2 iron, 2 sulfur cluster binding"/>
    <property type="evidence" value="ECO:0007669"/>
    <property type="project" value="UniProtKB-KW"/>
</dbReference>
<evidence type="ECO:0000259" key="13">
    <source>
        <dbReference type="Pfam" id="PF14759"/>
    </source>
</evidence>
<dbReference type="FunFam" id="2.102.10.10:FF:000003">
    <property type="entry name" value="apoptosis-inducing factor 3 isoform X2"/>
    <property type="match status" value="1"/>
</dbReference>
<dbReference type="PANTHER" id="PTHR43557:SF2">
    <property type="entry name" value="RIESKE DOMAIN-CONTAINING PROTEIN-RELATED"/>
    <property type="match status" value="1"/>
</dbReference>
<evidence type="ECO:0000256" key="4">
    <source>
        <dbReference type="ARBA" id="ARBA00022714"/>
    </source>
</evidence>
<keyword evidence="6" id="KW-0274">FAD</keyword>
<reference evidence="14" key="1">
    <citation type="submission" date="2022-01" db="EMBL/GenBank/DDBJ databases">
        <authorList>
            <person name="Braso-Vives M."/>
        </authorList>
    </citation>
    <scope>NUCLEOTIDE SEQUENCE</scope>
</reference>
<evidence type="ECO:0000256" key="3">
    <source>
        <dbReference type="ARBA" id="ARBA00022630"/>
    </source>
</evidence>
<dbReference type="InterPro" id="IPR023753">
    <property type="entry name" value="FAD/NAD-binding_dom"/>
</dbReference>
<dbReference type="InterPro" id="IPR036188">
    <property type="entry name" value="FAD/NAD-bd_sf"/>
</dbReference>
<dbReference type="GO" id="GO:0046872">
    <property type="term" value="F:metal ion binding"/>
    <property type="evidence" value="ECO:0007669"/>
    <property type="project" value="UniProtKB-KW"/>
</dbReference>
<dbReference type="GO" id="GO:0005737">
    <property type="term" value="C:cytoplasm"/>
    <property type="evidence" value="ECO:0007669"/>
    <property type="project" value="TreeGrafter"/>
</dbReference>
<dbReference type="AlphaFoldDB" id="A0A8J9YKX4"/>
<feature type="domain" description="Rieske" evidence="11">
    <location>
        <begin position="68"/>
        <end position="152"/>
    </location>
</feature>
<evidence type="ECO:0000259" key="12">
    <source>
        <dbReference type="Pfam" id="PF07992"/>
    </source>
</evidence>
<dbReference type="OrthoDB" id="432169at2759"/>
<evidence type="ECO:0000256" key="8">
    <source>
        <dbReference type="ARBA" id="ARBA00023004"/>
    </source>
</evidence>
<proteinExistence type="inferred from homology"/>
<dbReference type="Gene3D" id="2.102.10.10">
    <property type="entry name" value="Rieske [2Fe-2S] iron-sulphur domain"/>
    <property type="match status" value="1"/>
</dbReference>
<evidence type="ECO:0000256" key="10">
    <source>
        <dbReference type="SAM" id="MobiDB-lite"/>
    </source>
</evidence>
<keyword evidence="5" id="KW-0479">Metal-binding</keyword>
<dbReference type="SUPFAM" id="SSF51905">
    <property type="entry name" value="FAD/NAD(P)-binding domain"/>
    <property type="match status" value="1"/>
</dbReference>
<dbReference type="InterPro" id="IPR028202">
    <property type="entry name" value="Reductase_C"/>
</dbReference>
<dbReference type="Pfam" id="PF00355">
    <property type="entry name" value="Rieske"/>
    <property type="match status" value="1"/>
</dbReference>
<evidence type="ECO:0000313" key="14">
    <source>
        <dbReference type="EMBL" id="CAH1232286.1"/>
    </source>
</evidence>
<dbReference type="Gene3D" id="3.30.390.30">
    <property type="match status" value="1"/>
</dbReference>
<dbReference type="Pfam" id="PF14759">
    <property type="entry name" value="Reductase_C"/>
    <property type="match status" value="1"/>
</dbReference>
<gene>
    <name evidence="14" type="primary">AIFM3</name>
    <name evidence="14" type="ORF">BLAG_LOCUS1481</name>
</gene>
<dbReference type="InterPro" id="IPR016156">
    <property type="entry name" value="FAD/NAD-linked_Rdtase_dimer_sf"/>
</dbReference>
<dbReference type="Pfam" id="PF07992">
    <property type="entry name" value="Pyr_redox_2"/>
    <property type="match status" value="1"/>
</dbReference>
<keyword evidence="4" id="KW-0001">2Fe-2S</keyword>
<dbReference type="Proteomes" id="UP000838412">
    <property type="component" value="Chromosome 1"/>
</dbReference>
<dbReference type="CDD" id="cd03478">
    <property type="entry name" value="Rieske_AIFL_N"/>
    <property type="match status" value="1"/>
</dbReference>
<dbReference type="SUPFAM" id="SSF55424">
    <property type="entry name" value="FAD/NAD-linked reductases, dimerisation (C-terminal) domain"/>
    <property type="match status" value="1"/>
</dbReference>
<dbReference type="Gene3D" id="3.50.50.60">
    <property type="entry name" value="FAD/NAD(P)-binding domain"/>
    <property type="match status" value="2"/>
</dbReference>
<feature type="compositionally biased region" description="Polar residues" evidence="10">
    <location>
        <begin position="37"/>
        <end position="51"/>
    </location>
</feature>
<comment type="cofactor">
    <cofactor evidence="1">
        <name>FAD</name>
        <dbReference type="ChEBI" id="CHEBI:57692"/>
    </cofactor>
</comment>
<keyword evidence="15" id="KW-1185">Reference proteome</keyword>
<dbReference type="PRINTS" id="PR00469">
    <property type="entry name" value="PNDRDTASEII"/>
</dbReference>